<evidence type="ECO:0000313" key="4">
    <source>
        <dbReference type="Proteomes" id="UP000694257"/>
    </source>
</evidence>
<dbReference type="PANTHER" id="PTHR43639:SF1">
    <property type="entry name" value="SHORT-CHAIN DEHYDROGENASE_REDUCTASE FAMILY PROTEIN"/>
    <property type="match status" value="1"/>
</dbReference>
<comment type="similarity">
    <text evidence="1">Belongs to the short-chain dehydrogenases/reductases (SDR) family.</text>
</comment>
<protein>
    <submittedName>
        <fullName evidence="3">SDR family oxidoreductase</fullName>
    </submittedName>
</protein>
<dbReference type="Proteomes" id="UP000694257">
    <property type="component" value="Chromosome"/>
</dbReference>
<dbReference type="RefSeq" id="WP_218469265.1">
    <property type="nucleotide sequence ID" value="NZ_BAABJN010000008.1"/>
</dbReference>
<evidence type="ECO:0000256" key="1">
    <source>
        <dbReference type="ARBA" id="ARBA00006484"/>
    </source>
</evidence>
<dbReference type="InterPro" id="IPR002347">
    <property type="entry name" value="SDR_fam"/>
</dbReference>
<keyword evidence="2" id="KW-0560">Oxidoreductase</keyword>
<accession>A0ABX8RHL5</accession>
<proteinExistence type="inferred from homology"/>
<dbReference type="Pfam" id="PF13561">
    <property type="entry name" value="adh_short_C2"/>
    <property type="match status" value="1"/>
</dbReference>
<dbReference type="EMBL" id="CP078145">
    <property type="protein sequence ID" value="QXN88382.1"/>
    <property type="molecule type" value="Genomic_DNA"/>
</dbReference>
<gene>
    <name evidence="3" type="ORF">KV110_22545</name>
</gene>
<reference evidence="3 4" key="1">
    <citation type="submission" date="2021-07" db="EMBL/GenBank/DDBJ databases">
        <title>Whole Genome Sequence of Nocardia Iowensis.</title>
        <authorList>
            <person name="Lamm A."/>
            <person name="Collins-Fairclough A.M."/>
            <person name="Bunk B."/>
            <person name="Sproer C."/>
        </authorList>
    </citation>
    <scope>NUCLEOTIDE SEQUENCE [LARGE SCALE GENOMIC DNA]</scope>
    <source>
        <strain evidence="3 4">NRRL 5646</strain>
    </source>
</reference>
<evidence type="ECO:0000313" key="3">
    <source>
        <dbReference type="EMBL" id="QXN88382.1"/>
    </source>
</evidence>
<name>A0ABX8RHL5_NOCIO</name>
<evidence type="ECO:0000256" key="2">
    <source>
        <dbReference type="ARBA" id="ARBA00023002"/>
    </source>
</evidence>
<dbReference type="PANTHER" id="PTHR43639">
    <property type="entry name" value="OXIDOREDUCTASE, SHORT-CHAIN DEHYDROGENASE/REDUCTASE FAMILY (AFU_ORTHOLOGUE AFUA_5G02870)"/>
    <property type="match status" value="1"/>
</dbReference>
<organism evidence="3 4">
    <name type="scientific">Nocardia iowensis</name>
    <dbReference type="NCBI Taxonomy" id="204891"/>
    <lineage>
        <taxon>Bacteria</taxon>
        <taxon>Bacillati</taxon>
        <taxon>Actinomycetota</taxon>
        <taxon>Actinomycetes</taxon>
        <taxon>Mycobacteriales</taxon>
        <taxon>Nocardiaceae</taxon>
        <taxon>Nocardia</taxon>
    </lineage>
</organism>
<keyword evidence="4" id="KW-1185">Reference proteome</keyword>
<sequence length="266" mass="28095">MSPEIAPLAGKLALVTGGARGTGRAIVEEIARLGARVIINYCHSEEDAERTRAELGGSVVATMRASVAREDSVERLFRSIEERWGTLDILVNNAASGAFGALSDLSGKDWARAIDTNLLGTLRCSQHAAALMRDRGGVICNVSSTGSTYPVPGYAAVGVTKAAVESLTRYLSYEYRDDNIRVNCASAGPLESRPLRQLLPDPVAAQRVAEQTPARRLGVPAELAAVVGFLVSPAAGWMWGQTVIADGGLSLTSWPNAAVAEYAVRS</sequence>